<comment type="caution">
    <text evidence="4">The sequence shown here is derived from an EMBL/GenBank/DDBJ whole genome shotgun (WGS) entry which is preliminary data.</text>
</comment>
<dbReference type="EMBL" id="JACWFH010000012">
    <property type="protein sequence ID" value="MBY0097385.1"/>
    <property type="molecule type" value="Genomic_DNA"/>
</dbReference>
<feature type="region of interest" description="Disordered" evidence="1">
    <location>
        <begin position="229"/>
        <end position="316"/>
    </location>
</feature>
<dbReference type="InterPro" id="IPR016047">
    <property type="entry name" value="M23ase_b-sheet_dom"/>
</dbReference>
<organism evidence="4 5">
    <name type="scientific">Mesobacillus maritimus</name>
    <dbReference type="NCBI Taxonomy" id="1643336"/>
    <lineage>
        <taxon>Bacteria</taxon>
        <taxon>Bacillati</taxon>
        <taxon>Bacillota</taxon>
        <taxon>Bacilli</taxon>
        <taxon>Bacillales</taxon>
        <taxon>Bacillaceae</taxon>
        <taxon>Mesobacillus</taxon>
    </lineage>
</organism>
<evidence type="ECO:0000256" key="1">
    <source>
        <dbReference type="SAM" id="MobiDB-lite"/>
    </source>
</evidence>
<dbReference type="PANTHER" id="PTHR21666">
    <property type="entry name" value="PEPTIDASE-RELATED"/>
    <property type="match status" value="1"/>
</dbReference>
<dbReference type="PANTHER" id="PTHR21666:SF291">
    <property type="entry name" value="STAGE II SPORULATION PROTEIN Q"/>
    <property type="match status" value="1"/>
</dbReference>
<name>A0ABS7K5K0_9BACI</name>
<feature type="domain" description="M23ase beta-sheet core" evidence="3">
    <location>
        <begin position="115"/>
        <end position="213"/>
    </location>
</feature>
<sequence length="316" mass="34559">MREEKSSQEKSFKRFFKKRWVYPAIYLASAAIILTGVLYFQGSGEQQSTDELATDNPSRQFNDEPALEVNTSLENFTMPVEDVDNAVVKMQFYDNNSDKAEQEAALVVYNNQYHPNTGIDIADKEGKEFDVVASLSGEVTMVKEDSLLGNVIEIEHDNGIVTQYQSIKNMKVKAGDTVKQGDQIATAGTSQFNEKAGIHVHFEIRKDGTPVNPLDYLDKPVSALEDAKIETEGDAGKAEAGEESNMDEDTSTESSGTSTDEESSTEEGTDTEEGASTEEGTDKEEGSSTEEGTDTEEETPADDSKEETNSTESSNS</sequence>
<accession>A0ABS7K5K0</accession>
<dbReference type="Proteomes" id="UP000769780">
    <property type="component" value="Unassembled WGS sequence"/>
</dbReference>
<dbReference type="InterPro" id="IPR050570">
    <property type="entry name" value="Cell_wall_metabolism_enzyme"/>
</dbReference>
<gene>
    <name evidence="4" type="ORF">H0185_11325</name>
</gene>
<protein>
    <submittedName>
        <fullName evidence="4">M23 family metallopeptidase</fullName>
    </submittedName>
</protein>
<dbReference type="CDD" id="cd12797">
    <property type="entry name" value="M23_peptidase"/>
    <property type="match status" value="1"/>
</dbReference>
<keyword evidence="2" id="KW-0472">Membrane</keyword>
<reference evidence="4 5" key="1">
    <citation type="submission" date="2020-07" db="EMBL/GenBank/DDBJ databases">
        <title>Fungal Genomes of the International Space Station.</title>
        <authorList>
            <person name="Seuylemezian A."/>
            <person name="Singh N.K."/>
            <person name="Wood J."/>
            <person name="Venkateswaran K."/>
        </authorList>
    </citation>
    <scope>NUCLEOTIDE SEQUENCE [LARGE SCALE GENOMIC DNA]</scope>
    <source>
        <strain evidence="4 5">PL-B2</strain>
    </source>
</reference>
<dbReference type="Gene3D" id="2.70.70.10">
    <property type="entry name" value="Glucose Permease (Domain IIA)"/>
    <property type="match status" value="1"/>
</dbReference>
<keyword evidence="5" id="KW-1185">Reference proteome</keyword>
<keyword evidence="2" id="KW-1133">Transmembrane helix</keyword>
<proteinExistence type="predicted"/>
<feature type="compositionally biased region" description="Acidic residues" evidence="1">
    <location>
        <begin position="241"/>
        <end position="251"/>
    </location>
</feature>
<evidence type="ECO:0000259" key="3">
    <source>
        <dbReference type="Pfam" id="PF01551"/>
    </source>
</evidence>
<feature type="compositionally biased region" description="Acidic residues" evidence="1">
    <location>
        <begin position="259"/>
        <end position="301"/>
    </location>
</feature>
<evidence type="ECO:0000256" key="2">
    <source>
        <dbReference type="SAM" id="Phobius"/>
    </source>
</evidence>
<dbReference type="SUPFAM" id="SSF51261">
    <property type="entry name" value="Duplicated hybrid motif"/>
    <property type="match status" value="1"/>
</dbReference>
<dbReference type="RefSeq" id="WP_221873602.1">
    <property type="nucleotide sequence ID" value="NZ_JACWFH010000012.1"/>
</dbReference>
<dbReference type="InterPro" id="IPR011055">
    <property type="entry name" value="Dup_hybrid_motif"/>
</dbReference>
<evidence type="ECO:0000313" key="5">
    <source>
        <dbReference type="Proteomes" id="UP000769780"/>
    </source>
</evidence>
<keyword evidence="2" id="KW-0812">Transmembrane</keyword>
<dbReference type="Pfam" id="PF01551">
    <property type="entry name" value="Peptidase_M23"/>
    <property type="match status" value="1"/>
</dbReference>
<feature type="transmembrane region" description="Helical" evidence="2">
    <location>
        <begin position="20"/>
        <end position="40"/>
    </location>
</feature>
<evidence type="ECO:0000313" key="4">
    <source>
        <dbReference type="EMBL" id="MBY0097385.1"/>
    </source>
</evidence>
<feature type="compositionally biased region" description="Basic and acidic residues" evidence="1">
    <location>
        <begin position="229"/>
        <end position="240"/>
    </location>
</feature>